<name>A0A423H716_9PSED</name>
<dbReference type="Proteomes" id="UP000286071">
    <property type="component" value="Unassembled WGS sequence"/>
</dbReference>
<dbReference type="EMBL" id="MOBJ01000008">
    <property type="protein sequence ID" value="RON08978.1"/>
    <property type="molecule type" value="Genomic_DNA"/>
</dbReference>
<protein>
    <submittedName>
        <fullName evidence="1">Uncharacterized protein</fullName>
    </submittedName>
</protein>
<evidence type="ECO:0000313" key="2">
    <source>
        <dbReference type="Proteomes" id="UP000286071"/>
    </source>
</evidence>
<reference evidence="1 2" key="1">
    <citation type="submission" date="2016-10" db="EMBL/GenBank/DDBJ databases">
        <title>Comparative genome analysis of multiple Pseudomonas spp. focuses on biocontrol and plant growth promoting traits.</title>
        <authorList>
            <person name="Tao X.-Y."/>
            <person name="Taylor C.G."/>
        </authorList>
    </citation>
    <scope>NUCLEOTIDE SEQUENCE [LARGE SCALE GENOMIC DNA]</scope>
    <source>
        <strain evidence="1 2">48H11</strain>
    </source>
</reference>
<organism evidence="1 2">
    <name type="scientific">Pseudomonas brassicacearum</name>
    <dbReference type="NCBI Taxonomy" id="930166"/>
    <lineage>
        <taxon>Bacteria</taxon>
        <taxon>Pseudomonadati</taxon>
        <taxon>Pseudomonadota</taxon>
        <taxon>Gammaproteobacteria</taxon>
        <taxon>Pseudomonadales</taxon>
        <taxon>Pseudomonadaceae</taxon>
        <taxon>Pseudomonas</taxon>
    </lineage>
</organism>
<evidence type="ECO:0000313" key="1">
    <source>
        <dbReference type="EMBL" id="RON08978.1"/>
    </source>
</evidence>
<comment type="caution">
    <text evidence="1">The sequence shown here is derived from an EMBL/GenBank/DDBJ whole genome shotgun (WGS) entry which is preliminary data.</text>
</comment>
<sequence length="133" mass="14756">MSERLRAVVLEIIRIYQLKGLKSLMLPIQKLPAPSLPSAYRDCIFLEDILGGAEVYVALSRGMCMGARLTLQFCDGVTSWSDAKEIVGSGCLSFTIPSALWVKSLNREVRLQYLIDGQPDLCEILYVGVCSRL</sequence>
<dbReference type="AlphaFoldDB" id="A0A423H716"/>
<proteinExistence type="predicted"/>
<accession>A0A423H716</accession>
<gene>
    <name evidence="1" type="ORF">BK659_12070</name>
</gene>